<dbReference type="Proteomes" id="UP001638806">
    <property type="component" value="Unassembled WGS sequence"/>
</dbReference>
<organism evidence="1 2">
    <name type="scientific">Purpureocillium lilacinum</name>
    <name type="common">Paecilomyces lilacinus</name>
    <dbReference type="NCBI Taxonomy" id="33203"/>
    <lineage>
        <taxon>Eukaryota</taxon>
        <taxon>Fungi</taxon>
        <taxon>Dikarya</taxon>
        <taxon>Ascomycota</taxon>
        <taxon>Pezizomycotina</taxon>
        <taxon>Sordariomycetes</taxon>
        <taxon>Hypocreomycetidae</taxon>
        <taxon>Hypocreales</taxon>
        <taxon>Ophiocordycipitaceae</taxon>
        <taxon>Purpureocillium</taxon>
    </lineage>
</organism>
<accession>A0ACC4D8H3</accession>
<sequence length="96" mass="10017">MEALPEGFFSLAGAACWLACVGAGASSKLAKLAQGSPGDENFPAPSTQPVLPPLPCVKVGGYNWWSDGQVDGACAQYQALTSGRDWALFVRGRMGR</sequence>
<dbReference type="EMBL" id="JBGNUJ010000013">
    <property type="protein sequence ID" value="KAL3952119.1"/>
    <property type="molecule type" value="Genomic_DNA"/>
</dbReference>
<evidence type="ECO:0000313" key="2">
    <source>
        <dbReference type="Proteomes" id="UP001638806"/>
    </source>
</evidence>
<name>A0ACC4D8H3_PURLI</name>
<evidence type="ECO:0000313" key="1">
    <source>
        <dbReference type="EMBL" id="KAL3952119.1"/>
    </source>
</evidence>
<proteinExistence type="predicted"/>
<gene>
    <name evidence="1" type="ORF">ACCO45_013836</name>
</gene>
<keyword evidence="2" id="KW-1185">Reference proteome</keyword>
<reference evidence="1" key="1">
    <citation type="submission" date="2024-12" db="EMBL/GenBank/DDBJ databases">
        <title>Comparative genomics and development of molecular markers within Purpureocillium lilacinum and among Purpureocillium species.</title>
        <authorList>
            <person name="Yeh Z.-Y."/>
            <person name="Ni N.-T."/>
            <person name="Lo P.-H."/>
            <person name="Mushyakhwo K."/>
            <person name="Lin C.-F."/>
            <person name="Nai Y.-S."/>
        </authorList>
    </citation>
    <scope>NUCLEOTIDE SEQUENCE</scope>
    <source>
        <strain evidence="1">NCHU-NPUST-175</strain>
    </source>
</reference>
<protein>
    <submittedName>
        <fullName evidence="1">Uncharacterized protein</fullName>
    </submittedName>
</protein>
<comment type="caution">
    <text evidence="1">The sequence shown here is derived from an EMBL/GenBank/DDBJ whole genome shotgun (WGS) entry which is preliminary data.</text>
</comment>